<dbReference type="SMART" id="SM00367">
    <property type="entry name" value="LRR_CC"/>
    <property type="match status" value="12"/>
</dbReference>
<dbReference type="Gene3D" id="3.80.10.10">
    <property type="entry name" value="Ribonuclease Inhibitor"/>
    <property type="match status" value="4"/>
</dbReference>
<evidence type="ECO:0000256" key="1">
    <source>
        <dbReference type="SAM" id="MobiDB-lite"/>
    </source>
</evidence>
<dbReference type="SUPFAM" id="SSF52047">
    <property type="entry name" value="RNI-like"/>
    <property type="match status" value="2"/>
</dbReference>
<dbReference type="Pfam" id="PF25372">
    <property type="entry name" value="DUF7885"/>
    <property type="match status" value="1"/>
</dbReference>
<dbReference type="PANTHER" id="PTHR13318">
    <property type="entry name" value="PARTNER OF PAIRED, ISOFORM B-RELATED"/>
    <property type="match status" value="1"/>
</dbReference>
<dbReference type="AlphaFoldDB" id="A0AAD9NTA8"/>
<evidence type="ECO:0000313" key="4">
    <source>
        <dbReference type="Proteomes" id="UP001209878"/>
    </source>
</evidence>
<name>A0AAD9NTA8_RIDPI</name>
<feature type="region of interest" description="Disordered" evidence="1">
    <location>
        <begin position="399"/>
        <end position="431"/>
    </location>
</feature>
<protein>
    <recommendedName>
        <fullName evidence="2">F-box/LRR-repeat protein 15-like leucin rich repeat domain-containing protein</fullName>
    </recommendedName>
</protein>
<accession>A0AAD9NTA8</accession>
<feature type="compositionally biased region" description="Low complexity" evidence="1">
    <location>
        <begin position="410"/>
        <end position="425"/>
    </location>
</feature>
<dbReference type="PANTHER" id="PTHR13318:SF190">
    <property type="entry name" value="PARTNER OF PAIRED, ISOFORM B"/>
    <property type="match status" value="1"/>
</dbReference>
<dbReference type="InterPro" id="IPR006553">
    <property type="entry name" value="Leu-rich_rpt_Cys-con_subtyp"/>
</dbReference>
<evidence type="ECO:0000313" key="3">
    <source>
        <dbReference type="EMBL" id="KAK2179891.1"/>
    </source>
</evidence>
<dbReference type="EMBL" id="JAODUO010000466">
    <property type="protein sequence ID" value="KAK2179891.1"/>
    <property type="molecule type" value="Genomic_DNA"/>
</dbReference>
<feature type="domain" description="F-box/LRR-repeat protein 15-like leucin rich repeat" evidence="2">
    <location>
        <begin position="466"/>
        <end position="724"/>
    </location>
</feature>
<dbReference type="InterPro" id="IPR032675">
    <property type="entry name" value="LRR_dom_sf"/>
</dbReference>
<keyword evidence="4" id="KW-1185">Reference proteome</keyword>
<dbReference type="GO" id="GO:0019005">
    <property type="term" value="C:SCF ubiquitin ligase complex"/>
    <property type="evidence" value="ECO:0007669"/>
    <property type="project" value="TreeGrafter"/>
</dbReference>
<dbReference type="Proteomes" id="UP001209878">
    <property type="component" value="Unassembled WGS sequence"/>
</dbReference>
<gene>
    <name evidence="3" type="ORF">NP493_465g00001</name>
</gene>
<sequence>MTQVLPLGTLACLSAVQTLLQHRDDSGQHLHLYLLARLQTDRFTAVSEKILQRLRQDHPQKLTNQLLLILAPPSLRQLSLAKCSSVTALGIEKVLKRCRRLETIDLTECSHLMHPLVFKVWDNLTCNMTSVSLESTTATDDIVHVILCSMPRLRHLNVSTCGDLTDNAFLLGPSEHNKPGSLALTSVDMSGCGGLTNVAVKHLTEACGPSLRSINLSWTEMSFLVLMYLAGYTLPTELLQGDMVALHSQITELIQETLEPTTCTDAMPPGSTEAMPPGSTEAMPLCSTETMPPCSTEAMPPCSTETMPPCSTEAMPPGSTGAMPHCSTEAMPPCSTEAMPPCSTETMPPCSSETMPPCSSETMPTCSTEELLFKAELVTFLTFTYNAGGVISDDWLSSTTPPSSLHEKVSTPSSPESSPSDVDSTGALEDDHAHTPLIHIERSYASRLKHIELKSIEDTSSPTLASLCLRFFFLATGSSLHNVALSWKRLDDSMLQFIATHTPDLRTVSLTDCDSLTKVGISSLCTLCPRLQHVNLQGVCFIGDGALVAPSIQTLSLAETDITDVTLQLVANKSSAKLRALDISWCEEVTTEGVNAVAENCTNLEKLAVRQGPITGQTLSLLAQHCRRLKVLNLSGITSITDNDLVMLSLRLKDLEELDVSWNCSLSDIGVHPILRHCIYLKSLVLSGIKVLTSEPFLHIISGLSHWRKCQALLRLKLHERNVLQEHDMEQLSSDEEFDAAYVATRSTSYAPSLRWLDLEYCDKINDTHLAEIVAVCRGTLKVRDYYGEDVEPAWITCRKGSVFLAKAMS</sequence>
<organism evidence="3 4">
    <name type="scientific">Ridgeia piscesae</name>
    <name type="common">Tubeworm</name>
    <dbReference type="NCBI Taxonomy" id="27915"/>
    <lineage>
        <taxon>Eukaryota</taxon>
        <taxon>Metazoa</taxon>
        <taxon>Spiralia</taxon>
        <taxon>Lophotrochozoa</taxon>
        <taxon>Annelida</taxon>
        <taxon>Polychaeta</taxon>
        <taxon>Sedentaria</taxon>
        <taxon>Canalipalpata</taxon>
        <taxon>Sabellida</taxon>
        <taxon>Siboglinidae</taxon>
        <taxon>Ridgeia</taxon>
    </lineage>
</organism>
<proteinExistence type="predicted"/>
<dbReference type="InterPro" id="IPR057207">
    <property type="entry name" value="FBXL15_LRR"/>
</dbReference>
<dbReference type="GO" id="GO:0031146">
    <property type="term" value="P:SCF-dependent proteasomal ubiquitin-dependent protein catabolic process"/>
    <property type="evidence" value="ECO:0007669"/>
    <property type="project" value="TreeGrafter"/>
</dbReference>
<evidence type="ECO:0000259" key="2">
    <source>
        <dbReference type="Pfam" id="PF25372"/>
    </source>
</evidence>
<comment type="caution">
    <text evidence="3">The sequence shown here is derived from an EMBL/GenBank/DDBJ whole genome shotgun (WGS) entry which is preliminary data.</text>
</comment>
<reference evidence="3" key="1">
    <citation type="journal article" date="2023" name="Mol. Biol. Evol.">
        <title>Third-Generation Sequencing Reveals the Adaptive Role of the Epigenome in Three Deep-Sea Polychaetes.</title>
        <authorList>
            <person name="Perez M."/>
            <person name="Aroh O."/>
            <person name="Sun Y."/>
            <person name="Lan Y."/>
            <person name="Juniper S.K."/>
            <person name="Young C.R."/>
            <person name="Angers B."/>
            <person name="Qian P.Y."/>
        </authorList>
    </citation>
    <scope>NUCLEOTIDE SEQUENCE</scope>
    <source>
        <strain evidence="3">R07B-5</strain>
    </source>
</reference>